<accession>A0AAU2W2R9</accession>
<organism evidence="1">
    <name type="scientific">Streptomyces sp. NBC_00008</name>
    <dbReference type="NCBI Taxonomy" id="2903610"/>
    <lineage>
        <taxon>Bacteria</taxon>
        <taxon>Bacillati</taxon>
        <taxon>Actinomycetota</taxon>
        <taxon>Actinomycetes</taxon>
        <taxon>Kitasatosporales</taxon>
        <taxon>Streptomycetaceae</taxon>
        <taxon>Streptomyces</taxon>
    </lineage>
</organism>
<evidence type="ECO:0000313" key="1">
    <source>
        <dbReference type="EMBL" id="WTW72954.1"/>
    </source>
</evidence>
<reference evidence="1" key="1">
    <citation type="submission" date="2022-10" db="EMBL/GenBank/DDBJ databases">
        <title>The complete genomes of actinobacterial strains from the NBC collection.</title>
        <authorList>
            <person name="Joergensen T.S."/>
            <person name="Alvarez Arevalo M."/>
            <person name="Sterndorff E.B."/>
            <person name="Faurdal D."/>
            <person name="Vuksanovic O."/>
            <person name="Mourched A.-S."/>
            <person name="Charusanti P."/>
            <person name="Shaw S."/>
            <person name="Blin K."/>
            <person name="Weber T."/>
        </authorList>
    </citation>
    <scope>NUCLEOTIDE SEQUENCE</scope>
    <source>
        <strain evidence="1">NBC_00008</strain>
    </source>
</reference>
<proteinExistence type="predicted"/>
<dbReference type="AlphaFoldDB" id="A0AAU2W2R9"/>
<evidence type="ECO:0008006" key="2">
    <source>
        <dbReference type="Google" id="ProtNLM"/>
    </source>
</evidence>
<dbReference type="EMBL" id="CP108313">
    <property type="protein sequence ID" value="WTW72954.1"/>
    <property type="molecule type" value="Genomic_DNA"/>
</dbReference>
<sequence length="161" mass="17645">MTEQQEASQDVVMTRIGQAVMLLHGGDREEARNRFGLLWAEIGADGDALHRCTLAHYMADTQDDPADELAWDLRALAAAQVLTDERVAEHGDALAVRAFYPSLHLNLAADYVKLRRPATARIHLDRARDTSGVLAEDGADDGYGGGVRAAIGRLELRLREL</sequence>
<name>A0AAU2W2R9_9ACTN</name>
<protein>
    <recommendedName>
        <fullName evidence="2">Tetratricopeptide repeat protein</fullName>
    </recommendedName>
</protein>
<gene>
    <name evidence="1" type="ORF">OG398_34260</name>
</gene>